<comment type="caution">
    <text evidence="2">The sequence shown here is derived from an EMBL/GenBank/DDBJ whole genome shotgun (WGS) entry which is preliminary data.</text>
</comment>
<dbReference type="Proteomes" id="UP001595957">
    <property type="component" value="Unassembled WGS sequence"/>
</dbReference>
<dbReference type="Gene3D" id="3.40.50.300">
    <property type="entry name" value="P-loop containing nucleotide triphosphate hydrolases"/>
    <property type="match status" value="1"/>
</dbReference>
<dbReference type="PANTHER" id="PTHR30267:SF2">
    <property type="entry name" value="PROTEIN PRKA"/>
    <property type="match status" value="1"/>
</dbReference>
<dbReference type="Pfam" id="PF08298">
    <property type="entry name" value="AAA_PrkA"/>
    <property type="match status" value="1"/>
</dbReference>
<dbReference type="GO" id="GO:0016301">
    <property type="term" value="F:kinase activity"/>
    <property type="evidence" value="ECO:0007669"/>
    <property type="project" value="UniProtKB-KW"/>
</dbReference>
<dbReference type="NCBIfam" id="NF011999">
    <property type="entry name" value="PRK15455.1"/>
    <property type="match status" value="1"/>
</dbReference>
<dbReference type="PIRSF" id="PIRSF000549">
    <property type="entry name" value="Ser_prot_kin"/>
    <property type="match status" value="1"/>
</dbReference>
<name>A0ABV9F0Z9_9SPHN</name>
<protein>
    <submittedName>
        <fullName evidence="2">PrkA family serine protein kinase</fullName>
    </submittedName>
</protein>
<dbReference type="RefSeq" id="WP_066531114.1">
    <property type="nucleotide sequence ID" value="NZ_JBHSFZ010000025.1"/>
</dbReference>
<organism evidence="2 3">
    <name type="scientific">Sphingobium tyrosinilyticum</name>
    <dbReference type="NCBI Taxonomy" id="2715436"/>
    <lineage>
        <taxon>Bacteria</taxon>
        <taxon>Pseudomonadati</taxon>
        <taxon>Pseudomonadota</taxon>
        <taxon>Alphaproteobacteria</taxon>
        <taxon>Sphingomonadales</taxon>
        <taxon>Sphingomonadaceae</taxon>
        <taxon>Sphingobium</taxon>
    </lineage>
</organism>
<proteinExistence type="predicted"/>
<keyword evidence="2" id="KW-0418">Kinase</keyword>
<reference evidence="3" key="1">
    <citation type="journal article" date="2019" name="Int. J. Syst. Evol. Microbiol.">
        <title>The Global Catalogue of Microorganisms (GCM) 10K type strain sequencing project: providing services to taxonomists for standard genome sequencing and annotation.</title>
        <authorList>
            <consortium name="The Broad Institute Genomics Platform"/>
            <consortium name="The Broad Institute Genome Sequencing Center for Infectious Disease"/>
            <person name="Wu L."/>
            <person name="Ma J."/>
        </authorList>
    </citation>
    <scope>NUCLEOTIDE SEQUENCE [LARGE SCALE GENOMIC DNA]</scope>
    <source>
        <strain evidence="3">NBRC 103632</strain>
    </source>
</reference>
<feature type="domain" description="PrkA AAA" evidence="1">
    <location>
        <begin position="22"/>
        <end position="383"/>
    </location>
</feature>
<keyword evidence="2" id="KW-0808">Transferase</keyword>
<evidence type="ECO:0000259" key="1">
    <source>
        <dbReference type="SMART" id="SM00763"/>
    </source>
</evidence>
<dbReference type="SUPFAM" id="SSF52540">
    <property type="entry name" value="P-loop containing nucleoside triphosphate hydrolases"/>
    <property type="match status" value="1"/>
</dbReference>
<dbReference type="InterPro" id="IPR013153">
    <property type="entry name" value="Prk_AAA"/>
</dbReference>
<evidence type="ECO:0000313" key="2">
    <source>
        <dbReference type="EMBL" id="MFC4594769.1"/>
    </source>
</evidence>
<gene>
    <name evidence="2" type="ORF">ACFO3E_11295</name>
</gene>
<keyword evidence="3" id="KW-1185">Reference proteome</keyword>
<dbReference type="PANTHER" id="PTHR30267">
    <property type="entry name" value="PROTEIN KINASE PRKA"/>
    <property type="match status" value="1"/>
</dbReference>
<accession>A0ABV9F0Z9</accession>
<dbReference type="EMBL" id="JBHSFZ010000025">
    <property type="protein sequence ID" value="MFC4594769.1"/>
    <property type="molecule type" value="Genomic_DNA"/>
</dbReference>
<dbReference type="InterPro" id="IPR016230">
    <property type="entry name" value="PrkA/YeaG"/>
</dbReference>
<dbReference type="Pfam" id="PF06798">
    <property type="entry name" value="PrkA"/>
    <property type="match status" value="1"/>
</dbReference>
<dbReference type="InterPro" id="IPR027417">
    <property type="entry name" value="P-loop_NTPase"/>
</dbReference>
<evidence type="ECO:0000313" key="3">
    <source>
        <dbReference type="Proteomes" id="UP001595957"/>
    </source>
</evidence>
<dbReference type="InterPro" id="IPR010650">
    <property type="entry name" value="PrkA_C"/>
</dbReference>
<dbReference type="InterPro" id="IPR057741">
    <property type="entry name" value="YeaG"/>
</dbReference>
<dbReference type="SMART" id="SM00763">
    <property type="entry name" value="AAA_PrkA"/>
    <property type="match status" value="1"/>
</dbReference>
<sequence length="647" mass="74016">MTKSELFSSFTRNFDERRQAEMSIEDYLLGCRNDPLMHASAPERLLAAIGEPEIIDTSRDQRLGRIFMNRTIRRYKSFTNFYGMEATIEHIVSFLRHASQGLEERKQILYLLGPVGGGKSSLAERLKALMETHPIYALKAGDEISPIFESPLALFDAETHGAIIEDNYGIPRRRLTGMISPWARKRLDEFSGDISQFKVIRLMPSRMRQIAVAKTEPGDENNQDISSLVGKVDIRKLEMLSQNDPDAYSYSGGLNRANQGMLEFVEMFKAPIKMLHPLLTATQEGNYIGTENIGAIPFTGIIMAHSNESEWANFKNNKNNEAFIDRIYVIKVPYALQATEERHVYEKLLRESDLSKAPCAPGTLDMLARFSVLTRLREHENSNLYSKMRVYDGEMLREIDPRAKSIQEYRDAAGVDEGMSGTSTRFAFKALSATFNHDSSEIAADPVHLMYVLEGMVRQEQFPAEVEAKYLEFIKGELAPRYAEFIGNEIQKAYLESYNDYGQNLFDRYVAYADAWIEDLDFKDPDTGQLLDREIINQELSKTEKPAGIANPKDFRNEVVKFALRMRASNDGRNPSWTSYEKIREVIEKRMFSQVEDLLPVISFGSKKDGDTASKHDEFVARMVERGYTERQVRRLVEWYIRVKQAG</sequence>